<evidence type="ECO:0000259" key="13">
    <source>
        <dbReference type="Pfam" id="PF08801"/>
    </source>
</evidence>
<organism evidence="14">
    <name type="scientific">Saccharomyces paradoxus</name>
    <name type="common">Yeast</name>
    <name type="synonym">Saccharomyces douglasii</name>
    <dbReference type="NCBI Taxonomy" id="27291"/>
    <lineage>
        <taxon>Eukaryota</taxon>
        <taxon>Fungi</taxon>
        <taxon>Dikarya</taxon>
        <taxon>Ascomycota</taxon>
        <taxon>Saccharomycotina</taxon>
        <taxon>Saccharomycetes</taxon>
        <taxon>Saccharomycetales</taxon>
        <taxon>Saccharomycetaceae</taxon>
        <taxon>Saccharomyces</taxon>
    </lineage>
</organism>
<dbReference type="VEuPathDB" id="FungiDB:SPAR_E01840"/>
<dbReference type="GO" id="GO:0036228">
    <property type="term" value="P:protein localization to nuclear inner membrane"/>
    <property type="evidence" value="ECO:0007669"/>
    <property type="project" value="TreeGrafter"/>
</dbReference>
<comment type="subcellular location">
    <subcellularLocation>
        <location evidence="1">Nucleus membrane</location>
        <topology evidence="1">Peripheral membrane protein</topology>
        <orientation evidence="1">Cytoplasmic side</orientation>
    </subcellularLocation>
    <subcellularLocation>
        <location evidence="3">Nucleus membrane</location>
        <topology evidence="3">Peripheral membrane protein</topology>
        <orientation evidence="3">Nucleoplasmic side</orientation>
    </subcellularLocation>
    <subcellularLocation>
        <location evidence="2">Nucleus</location>
        <location evidence="2">Nuclear pore complex</location>
    </subcellularLocation>
</comment>
<evidence type="ECO:0000256" key="7">
    <source>
        <dbReference type="ARBA" id="ARBA00022927"/>
    </source>
</evidence>
<keyword evidence="5" id="KW-0813">Transport</keyword>
<dbReference type="GeneID" id="54630169"/>
<reference evidence="14" key="1">
    <citation type="journal article" date="2017" name="Nat. Genet.">
        <title>Contrasting evolutionary genome dynamics between domesticated and wild yeasts.</title>
        <authorList>
            <person name="Yue J.X."/>
            <person name="Li J."/>
            <person name="Aigrain L."/>
            <person name="Hallin J."/>
            <person name="Persson K."/>
            <person name="Oliver K."/>
            <person name="Bergstrom A."/>
            <person name="Coupland P."/>
            <person name="Warringer J."/>
            <person name="Lagomarsino M.C."/>
            <person name="Fischer G."/>
            <person name="Durbin R."/>
            <person name="Liti G."/>
        </authorList>
    </citation>
    <scope>NUCLEOTIDE SEQUENCE</scope>
    <source>
        <strain evidence="14">CBS432</strain>
    </source>
</reference>
<reference evidence="14" key="4">
    <citation type="submission" date="2025-08" db="UniProtKB">
        <authorList>
            <consortium name="RefSeq"/>
        </authorList>
    </citation>
    <scope>IDENTIFICATION</scope>
    <source>
        <strain evidence="14">CBS432</strain>
    </source>
</reference>
<dbReference type="Gene3D" id="1.25.40.450">
    <property type="entry name" value="Nucleoporin, helical domain, N-terminal subdomain"/>
    <property type="match status" value="1"/>
</dbReference>
<dbReference type="GO" id="GO:0051292">
    <property type="term" value="P:nuclear pore complex assembly"/>
    <property type="evidence" value="ECO:0007669"/>
    <property type="project" value="UniProtKB-ARBA"/>
</dbReference>
<dbReference type="InterPro" id="IPR007187">
    <property type="entry name" value="Nucleoporin_Nup133/Nup155_C"/>
</dbReference>
<evidence type="ECO:0000256" key="2">
    <source>
        <dbReference type="ARBA" id="ARBA00004567"/>
    </source>
</evidence>
<evidence type="ECO:0000313" key="14">
    <source>
        <dbReference type="RefSeq" id="XP_033765927.1"/>
    </source>
</evidence>
<dbReference type="Gene3D" id="1.20.120.1050">
    <property type="match status" value="1"/>
</dbReference>
<dbReference type="InterPro" id="IPR014908">
    <property type="entry name" value="Nucleoporin_Nup133/Nup155_N"/>
</dbReference>
<accession>A0A8B8UQ84</accession>
<sequence>MYSTPLKKRVDYDRETFTVPASLGRDRLQNQLRDDQNKGKLNLSSISFPSKKPTRKDVLDKYSEAGNTIEPEFHDVTTHVKVSGLTSSEPLQLASEFVQDLNFRDRNTPILDNSAYYRKGVDYNFSDEVGGLGAFTPFQRQQVTNIPDEVLLEVSNTEIKSDMGMFLELNYCWITSDNKLILWNINNSSEFHCINEIEHTILKVKLVKPRPNTFVSSVENLLIVATLFDIYILTISFDDHTHELNIFNTGLKVNVTGFNVSNIISYERTGQVFFTGSTDSVNVWELQYNCSENLFNSKCNKICLTKSSFANLLPTKLIPSMPGGKLIQKVLEGDSGAEEETISQLDIDQSRGVLHTLSTKSIVRSYLITSNGLEGPVLIDIPHIRRSISALGIKDSPLLSSRAFKIARIVSISKRENNDLFLAVITTTGVRLYFKGFTSRRSIGSLKLDFLKFPPTSISNSLEKRKFSIVNQKHLYTQDICPLSAQKASSTHINTTCASTIISPGIYFTSVKKRNNSGESSNSIARRNQLENKEEHKLYVSVPDYGILKNYGKYVENTTLLDTTDEVKEIVPLTRCFNYTSTPQGYANFFASQYNVEPLKVAVLTSNALEIYCYRTPDEVFESLIENPLPFIRSYGLSEACSTALYLACKFNKSEHIKASALAFFSAGIPGIVEIKPKNSRDSSSVPPIAQKILDKSGEGDNIVLSPRFYGSALLITRLFCQIWEEKVFVFRRASKAEKSNIFGISITRPQVEYYLSSISVLADFFNIHRPSFVSFVSPKDSNTITASDAESIAMNALILLINSIKDALSLLNVFYEDIDAFKSLLNTLMGEGGVYDSKTREYFFSLHFHDLFTPNTETKQLIKEILIEVVNANIASGAPADYIMNVLKERFGSFCHGADILCYRAGEHLEAAQKFEIIDSKISRNHLDTAIDLYERCADNIELNELRRIVDIMVKLNYQPRTVEFLLRVADKIDKANQAQEYVSEGSKIADPRKDFYDKRINVYTLIFDIVKSVDDNTPAEQSPSIANISISSPALSLKERVYSVMMNSSNRFFHYCFYDWLVANKRQDDLLQLHSQFVLPYLKEKAEKSLEICNLLWFYLSKEEHFLEAADVLYALASADFDLKLSERIECLARANGFCDSSTSFDRKPALVQLSENIHELFDIAAIQDDLLSLVEGETRIDEHYRKQLILKLNGKVLPLSDLFNDCADPLDYYEIKLRIFKVSQFKDEKVIQGEWDRLIDSIKNTPLPDGKSAGQESFLSSISNTLSRIGKITHDTDVIFPVQFLMNKILESFPNKSPAADGSICSIFLLAGVSHLKLYYTLNHIIKNSEGNVELARKEMVWLIKDWYQNNPELRGSITPEQIEKLEKYDPDTDLVQDYVKDRHHGMK</sequence>
<dbReference type="GO" id="GO:0051028">
    <property type="term" value="P:mRNA transport"/>
    <property type="evidence" value="ECO:0007669"/>
    <property type="project" value="UniProtKB-KW"/>
</dbReference>
<keyword evidence="10" id="KW-0472">Membrane</keyword>
<dbReference type="PANTHER" id="PTHR10350:SF6">
    <property type="entry name" value="NUCLEAR PORE COMPLEX PROTEIN NUP155"/>
    <property type="match status" value="1"/>
</dbReference>
<dbReference type="Gene3D" id="1.10.167.20">
    <property type="match status" value="1"/>
</dbReference>
<evidence type="ECO:0000256" key="4">
    <source>
        <dbReference type="ARBA" id="ARBA00007373"/>
    </source>
</evidence>
<keyword evidence="11" id="KW-0539">Nucleus</keyword>
<evidence type="ECO:0000256" key="11">
    <source>
        <dbReference type="ARBA" id="ARBA00023242"/>
    </source>
</evidence>
<dbReference type="KEGG" id="spao:SPAR_E01840"/>
<proteinExistence type="inferred from homology"/>
<dbReference type="Gene3D" id="1.25.40.440">
    <property type="entry name" value="Nucleoporin, helical domain, central subdomain"/>
    <property type="match status" value="1"/>
</dbReference>
<reference evidence="14" key="3">
    <citation type="submission" date="2025-07" db="EMBL/GenBank/DDBJ databases">
        <authorList>
            <consortium name="NCBI Genome Project"/>
        </authorList>
    </citation>
    <scope>NUCLEOTIDE SEQUENCE</scope>
    <source>
        <strain evidence="14">CBS432</strain>
    </source>
</reference>
<dbReference type="GO" id="GO:0006606">
    <property type="term" value="P:protein import into nucleus"/>
    <property type="evidence" value="ECO:0007669"/>
    <property type="project" value="TreeGrafter"/>
</dbReference>
<dbReference type="GO" id="GO:0044611">
    <property type="term" value="C:nuclear pore inner ring"/>
    <property type="evidence" value="ECO:0007669"/>
    <property type="project" value="TreeGrafter"/>
</dbReference>
<dbReference type="GO" id="GO:0031965">
    <property type="term" value="C:nuclear membrane"/>
    <property type="evidence" value="ECO:0007669"/>
    <property type="project" value="UniProtKB-SubCell"/>
</dbReference>
<keyword evidence="9" id="KW-0906">Nuclear pore complex</keyword>
<dbReference type="Gene3D" id="1.20.58.1780">
    <property type="match status" value="1"/>
</dbReference>
<keyword evidence="6" id="KW-0509">mRNA transport</keyword>
<dbReference type="InterPro" id="IPR042537">
    <property type="entry name" value="Nucleoporin_Nup155_C_2"/>
</dbReference>
<evidence type="ECO:0000256" key="6">
    <source>
        <dbReference type="ARBA" id="ARBA00022816"/>
    </source>
</evidence>
<evidence type="ECO:0000256" key="1">
    <source>
        <dbReference type="ARBA" id="ARBA00004335"/>
    </source>
</evidence>
<dbReference type="GO" id="GO:0000972">
    <property type="term" value="P:transcription-dependent tethering of RNA polymerase II gene DNA at nuclear periphery"/>
    <property type="evidence" value="ECO:0007669"/>
    <property type="project" value="TreeGrafter"/>
</dbReference>
<dbReference type="OrthoDB" id="338970at2759"/>
<evidence type="ECO:0000259" key="12">
    <source>
        <dbReference type="Pfam" id="PF03177"/>
    </source>
</evidence>
<dbReference type="InterPro" id="IPR004870">
    <property type="entry name" value="Nucleoporin_Nup155"/>
</dbReference>
<evidence type="ECO:0000256" key="10">
    <source>
        <dbReference type="ARBA" id="ARBA00023136"/>
    </source>
</evidence>
<dbReference type="FunFam" id="1.25.40.440:FF:000001">
    <property type="entry name" value="Nuclear pore complex subunit"/>
    <property type="match status" value="1"/>
</dbReference>
<dbReference type="GO" id="GO:0017056">
    <property type="term" value="F:structural constituent of nuclear pore"/>
    <property type="evidence" value="ECO:0007669"/>
    <property type="project" value="InterPro"/>
</dbReference>
<evidence type="ECO:0000256" key="8">
    <source>
        <dbReference type="ARBA" id="ARBA00023010"/>
    </source>
</evidence>
<keyword evidence="8" id="KW-0811">Translocation</keyword>
<evidence type="ECO:0000256" key="3">
    <source>
        <dbReference type="ARBA" id="ARBA00004620"/>
    </source>
</evidence>
<reference evidence="14" key="2">
    <citation type="submission" date="2020-01" db="EMBL/GenBank/DDBJ databases">
        <title>Population-level Yeast Reference Genomes.</title>
        <authorList>
            <person name="Yue J.-X."/>
        </authorList>
    </citation>
    <scope>NUCLEOTIDE SEQUENCE</scope>
    <source>
        <strain evidence="14">CBS432</strain>
    </source>
</reference>
<feature type="domain" description="Nucleoporin Nup133/Nup155-like C-terminal" evidence="12">
    <location>
        <begin position="706"/>
        <end position="1383"/>
    </location>
</feature>
<dbReference type="Pfam" id="PF03177">
    <property type="entry name" value="Nucleoporin_C"/>
    <property type="match status" value="1"/>
</dbReference>
<dbReference type="GO" id="GO:0006405">
    <property type="term" value="P:RNA export from nucleus"/>
    <property type="evidence" value="ECO:0007669"/>
    <property type="project" value="TreeGrafter"/>
</dbReference>
<gene>
    <name evidence="14" type="primary">NUP157</name>
    <name evidence="14" type="ORF">SPAR_E01840</name>
</gene>
<dbReference type="FunFam" id="1.25.40.450:FF:000002">
    <property type="entry name" value="Putative non-repetitive nucleoporin"/>
    <property type="match status" value="1"/>
</dbReference>
<dbReference type="Pfam" id="PF08801">
    <property type="entry name" value="Nucleoporin_N"/>
    <property type="match status" value="1"/>
</dbReference>
<comment type="similarity">
    <text evidence="4">Belongs to the non-repetitive/WGA-negative nucleoporin family.</text>
</comment>
<feature type="domain" description="Nucleoporin Nup133/Nup155-like N-terminal" evidence="13">
    <location>
        <begin position="135"/>
        <end position="609"/>
    </location>
</feature>
<protein>
    <submittedName>
        <fullName evidence="14">Nup157p</fullName>
    </submittedName>
</protein>
<evidence type="ECO:0000256" key="9">
    <source>
        <dbReference type="ARBA" id="ARBA00023132"/>
    </source>
</evidence>
<dbReference type="RefSeq" id="XP_033765927.1">
    <property type="nucleotide sequence ID" value="XM_033910036.1"/>
</dbReference>
<name>A0A8B8UQ84_SACPA</name>
<evidence type="ECO:0000256" key="5">
    <source>
        <dbReference type="ARBA" id="ARBA00022448"/>
    </source>
</evidence>
<dbReference type="PANTHER" id="PTHR10350">
    <property type="entry name" value="NUCLEAR PORE COMPLEX PROTEIN NUP155"/>
    <property type="match status" value="1"/>
</dbReference>
<dbReference type="InterPro" id="IPR042533">
    <property type="entry name" value="Nucleoporin_Nup155_C_1"/>
</dbReference>
<keyword evidence="7" id="KW-0653">Protein transport</keyword>